<evidence type="ECO:0000313" key="7">
    <source>
        <dbReference type="EMBL" id="KMV20018.1"/>
    </source>
</evidence>
<evidence type="ECO:0000256" key="1">
    <source>
        <dbReference type="ARBA" id="ARBA00004141"/>
    </source>
</evidence>
<reference evidence="7 8" key="1">
    <citation type="submission" date="2015-06" db="EMBL/GenBank/DDBJ databases">
        <title>Genome sequence of Mycobacterium conceptionense strain MLE.</title>
        <authorList>
            <person name="Greninger A.L."/>
            <person name="Cunningham G."/>
            <person name="Chiu C.Y."/>
            <person name="Miller S."/>
        </authorList>
    </citation>
    <scope>NUCLEOTIDE SEQUENCE [LARGE SCALE GENOMIC DNA]</scope>
    <source>
        <strain evidence="7 8">MLE</strain>
    </source>
</reference>
<feature type="transmembrane region" description="Helical" evidence="5">
    <location>
        <begin position="113"/>
        <end position="133"/>
    </location>
</feature>
<evidence type="ECO:0000256" key="2">
    <source>
        <dbReference type="ARBA" id="ARBA00022692"/>
    </source>
</evidence>
<dbReference type="PATRIC" id="fig|451644.5.peg.965"/>
<evidence type="ECO:0000259" key="6">
    <source>
        <dbReference type="Pfam" id="PF13515"/>
    </source>
</evidence>
<keyword evidence="4 5" id="KW-0472">Membrane</keyword>
<name>A0A0J8UET3_9MYCO</name>
<dbReference type="Proteomes" id="UP000037594">
    <property type="component" value="Unassembled WGS sequence"/>
</dbReference>
<organism evidence="7 8">
    <name type="scientific">Mycolicibacterium conceptionense</name>
    <dbReference type="NCBI Taxonomy" id="451644"/>
    <lineage>
        <taxon>Bacteria</taxon>
        <taxon>Bacillati</taxon>
        <taxon>Actinomycetota</taxon>
        <taxon>Actinomycetes</taxon>
        <taxon>Mycobacteriales</taxon>
        <taxon>Mycobacteriaceae</taxon>
        <taxon>Mycolicibacterium</taxon>
    </lineage>
</organism>
<evidence type="ECO:0000313" key="8">
    <source>
        <dbReference type="Proteomes" id="UP000037594"/>
    </source>
</evidence>
<sequence length="595" mass="62228">MAPVCQRNAEHAVDMSDRPAPPAINPIRNIFVINSVPRRWPFALRAGICMAVPVLVGWLAGDTTAGLIATIGGFTSLYGSGRPYLNRGIYLGAVAVCFAAAVALGDWASATPWLGVATVTAIAVVATLVCHALSIGPPGAYMVVLACAAGTGTPATLHLSPAYHAALVLAGGAFAWLVHMSGALIRPRGPEKAAVAAAAGAVAAYLENPAPDTRHKAALLLHTAWVTLVNYQPVQPKPDQALYRLRVVNRRLHVLFAEAMRAADTGEPLAYDGVALARHLATLPADAVTDEHGAEGIPLGRPSALRLLRRALTPGSVSLQLAARVGVAVAISGVIAVLISQALTMTHAYWAMAAAVLMLHQGFDWQRTIARGAERTLGTWLGLGVAGAILALHPQGLWLALVIGALQFAIEMYVVRNYTLAVVFITPAALTIASGGQPIDNLGELLLTRGSDTLIGCAVALAVYWATQRLRHPTGLHTAITATLDAVTATLPHLAADDATSAAARTARRDLQLRAMELLPAYDASIGGSAAQRVGAERMWPTVVATEQLAYRTLAACWGAERDRDTDAGAEAAADTAAALSEQVRALREGLDQRQ</sequence>
<dbReference type="AlphaFoldDB" id="A0A0J8UET3"/>
<gene>
    <name evidence="7" type="ORF">ACT17_04790</name>
</gene>
<dbReference type="InterPro" id="IPR049453">
    <property type="entry name" value="Memb_transporter_dom"/>
</dbReference>
<evidence type="ECO:0000256" key="4">
    <source>
        <dbReference type="ARBA" id="ARBA00023136"/>
    </source>
</evidence>
<evidence type="ECO:0000256" key="5">
    <source>
        <dbReference type="SAM" id="Phobius"/>
    </source>
</evidence>
<dbReference type="GO" id="GO:0016020">
    <property type="term" value="C:membrane"/>
    <property type="evidence" value="ECO:0007669"/>
    <property type="project" value="UniProtKB-SubCell"/>
</dbReference>
<protein>
    <submittedName>
        <fullName evidence="7">Membrane protein</fullName>
    </submittedName>
</protein>
<feature type="transmembrane region" description="Helical" evidence="5">
    <location>
        <begin position="416"/>
        <end position="434"/>
    </location>
</feature>
<dbReference type="Pfam" id="PF13515">
    <property type="entry name" value="FUSC_2"/>
    <property type="match status" value="1"/>
</dbReference>
<dbReference type="EMBL" id="LFOD01000002">
    <property type="protein sequence ID" value="KMV20018.1"/>
    <property type="molecule type" value="Genomic_DNA"/>
</dbReference>
<evidence type="ECO:0000256" key="3">
    <source>
        <dbReference type="ARBA" id="ARBA00022989"/>
    </source>
</evidence>
<proteinExistence type="predicted"/>
<feature type="transmembrane region" description="Helical" evidence="5">
    <location>
        <begin position="377"/>
        <end position="410"/>
    </location>
</feature>
<keyword evidence="3 5" id="KW-1133">Transmembrane helix</keyword>
<feature type="transmembrane region" description="Helical" evidence="5">
    <location>
        <begin position="88"/>
        <end position="107"/>
    </location>
</feature>
<feature type="transmembrane region" description="Helical" evidence="5">
    <location>
        <begin position="163"/>
        <end position="185"/>
    </location>
</feature>
<comment type="caution">
    <text evidence="7">The sequence shown here is derived from an EMBL/GenBank/DDBJ whole genome shotgun (WGS) entry which is preliminary data.</text>
</comment>
<keyword evidence="2 5" id="KW-0812">Transmembrane</keyword>
<feature type="transmembrane region" description="Helical" evidence="5">
    <location>
        <begin position="446"/>
        <end position="466"/>
    </location>
</feature>
<comment type="subcellular location">
    <subcellularLocation>
        <location evidence="1">Membrane</location>
        <topology evidence="1">Multi-pass membrane protein</topology>
    </subcellularLocation>
</comment>
<feature type="domain" description="Integral membrane bound transporter" evidence="6">
    <location>
        <begin position="335"/>
        <end position="463"/>
    </location>
</feature>
<accession>A0A0J8UET3</accession>
<feature type="transmembrane region" description="Helical" evidence="5">
    <location>
        <begin position="321"/>
        <end position="342"/>
    </location>
</feature>